<dbReference type="AlphaFoldDB" id="A0A4D7CQG7"/>
<dbReference type="EC" id="3.4.23.36" evidence="9"/>
<name>A0A4D7CQG7_9ENTE</name>
<evidence type="ECO:0000256" key="8">
    <source>
        <dbReference type="ARBA" id="ARBA00023136"/>
    </source>
</evidence>
<dbReference type="RefSeq" id="WP_136953246.1">
    <property type="nucleotide sequence ID" value="NZ_CP039712.1"/>
</dbReference>
<dbReference type="Proteomes" id="UP000298615">
    <property type="component" value="Chromosome"/>
</dbReference>
<evidence type="ECO:0000256" key="5">
    <source>
        <dbReference type="ARBA" id="ARBA00022750"/>
    </source>
</evidence>
<keyword evidence="7 9" id="KW-1133">Transmembrane helix</keyword>
<evidence type="ECO:0000256" key="2">
    <source>
        <dbReference type="ARBA" id="ARBA00022475"/>
    </source>
</evidence>
<evidence type="ECO:0000256" key="3">
    <source>
        <dbReference type="ARBA" id="ARBA00022670"/>
    </source>
</evidence>
<comment type="similarity">
    <text evidence="1 9 11">Belongs to the peptidase A8 family.</text>
</comment>
<dbReference type="EMBL" id="CP039712">
    <property type="protein sequence ID" value="QCI86415.1"/>
    <property type="molecule type" value="Genomic_DNA"/>
</dbReference>
<dbReference type="PANTHER" id="PTHR33695">
    <property type="entry name" value="LIPOPROTEIN SIGNAL PEPTIDASE"/>
    <property type="match status" value="1"/>
</dbReference>
<dbReference type="Pfam" id="PF01252">
    <property type="entry name" value="Peptidase_A8"/>
    <property type="match status" value="1"/>
</dbReference>
<comment type="pathway">
    <text evidence="9">Protein modification; lipoprotein biosynthesis (signal peptide cleavage).</text>
</comment>
<feature type="transmembrane region" description="Helical" evidence="9">
    <location>
        <begin position="83"/>
        <end position="100"/>
    </location>
</feature>
<keyword evidence="13" id="KW-1185">Reference proteome</keyword>
<feature type="transmembrane region" description="Helical" evidence="9">
    <location>
        <begin position="57"/>
        <end position="76"/>
    </location>
</feature>
<dbReference type="GO" id="GO:0004190">
    <property type="term" value="F:aspartic-type endopeptidase activity"/>
    <property type="evidence" value="ECO:0007669"/>
    <property type="project" value="UniProtKB-UniRule"/>
</dbReference>
<evidence type="ECO:0000256" key="10">
    <source>
        <dbReference type="RuleBase" id="RU000594"/>
    </source>
</evidence>
<keyword evidence="2 9" id="KW-1003">Cell membrane</keyword>
<evidence type="ECO:0000256" key="9">
    <source>
        <dbReference type="HAMAP-Rule" id="MF_00161"/>
    </source>
</evidence>
<dbReference type="NCBIfam" id="TIGR00077">
    <property type="entry name" value="lspA"/>
    <property type="match status" value="1"/>
</dbReference>
<dbReference type="OrthoDB" id="9810259at2"/>
<evidence type="ECO:0000313" key="13">
    <source>
        <dbReference type="Proteomes" id="UP000298615"/>
    </source>
</evidence>
<keyword evidence="8 9" id="KW-0472">Membrane</keyword>
<accession>A0A4D7CQG7</accession>
<comment type="subcellular location">
    <subcellularLocation>
        <location evidence="9">Cell membrane</location>
        <topology evidence="9">Multi-pass membrane protein</topology>
    </subcellularLocation>
</comment>
<evidence type="ECO:0000256" key="4">
    <source>
        <dbReference type="ARBA" id="ARBA00022692"/>
    </source>
</evidence>
<keyword evidence="4 9" id="KW-0812">Transmembrane</keyword>
<keyword evidence="6 9" id="KW-0378">Hydrolase</keyword>
<reference evidence="12 13" key="1">
    <citation type="submission" date="2019-04" db="EMBL/GenBank/DDBJ databases">
        <title>Vagococcus sp. nov., isolated from faeces of yaks (Bos grunniens).</title>
        <authorList>
            <person name="Ge Y."/>
        </authorList>
    </citation>
    <scope>NUCLEOTIDE SEQUENCE [LARGE SCALE GENOMIC DNA]</scope>
    <source>
        <strain evidence="12 13">MN-17</strain>
    </source>
</reference>
<keyword evidence="5 9" id="KW-0064">Aspartyl protease</keyword>
<sequence>MIYLALIVVLVAIDQIVKFWTVQNIALGETIFDNPIISLTYLQNDGAAWSMLEGKMWFFYTITIVAIIVLSTMIYKNRNDSKWLTYGLTMVLAGAIGNFVDRLHLKYVIDMFQIEFFNFPIFNVADVCITIGVICIFIYLFFVAEED</sequence>
<gene>
    <name evidence="9" type="primary">lspA</name>
    <name evidence="12" type="ORF">FA707_05300</name>
</gene>
<dbReference type="PROSITE" id="PS00855">
    <property type="entry name" value="SPASE_II"/>
    <property type="match status" value="1"/>
</dbReference>
<keyword evidence="3 9" id="KW-0645">Protease</keyword>
<evidence type="ECO:0000313" key="12">
    <source>
        <dbReference type="EMBL" id="QCI86415.1"/>
    </source>
</evidence>
<feature type="transmembrane region" description="Helical" evidence="9">
    <location>
        <begin position="120"/>
        <end position="142"/>
    </location>
</feature>
<dbReference type="HAMAP" id="MF_00161">
    <property type="entry name" value="LspA"/>
    <property type="match status" value="1"/>
</dbReference>
<feature type="active site" evidence="9">
    <location>
        <position position="110"/>
    </location>
</feature>
<evidence type="ECO:0000256" key="1">
    <source>
        <dbReference type="ARBA" id="ARBA00006139"/>
    </source>
</evidence>
<feature type="active site" evidence="9">
    <location>
        <position position="126"/>
    </location>
</feature>
<dbReference type="GO" id="GO:0006508">
    <property type="term" value="P:proteolysis"/>
    <property type="evidence" value="ECO:0007669"/>
    <property type="project" value="UniProtKB-KW"/>
</dbReference>
<evidence type="ECO:0000256" key="11">
    <source>
        <dbReference type="RuleBase" id="RU004181"/>
    </source>
</evidence>
<dbReference type="GO" id="GO:0005886">
    <property type="term" value="C:plasma membrane"/>
    <property type="evidence" value="ECO:0007669"/>
    <property type="project" value="UniProtKB-SubCell"/>
</dbReference>
<organism evidence="12 13">
    <name type="scientific">Vagococcus zengguangii</name>
    <dbReference type="NCBI Taxonomy" id="2571750"/>
    <lineage>
        <taxon>Bacteria</taxon>
        <taxon>Bacillati</taxon>
        <taxon>Bacillota</taxon>
        <taxon>Bacilli</taxon>
        <taxon>Lactobacillales</taxon>
        <taxon>Enterococcaceae</taxon>
        <taxon>Vagococcus</taxon>
    </lineage>
</organism>
<dbReference type="PANTHER" id="PTHR33695:SF1">
    <property type="entry name" value="LIPOPROTEIN SIGNAL PEPTIDASE"/>
    <property type="match status" value="1"/>
</dbReference>
<evidence type="ECO:0000256" key="6">
    <source>
        <dbReference type="ARBA" id="ARBA00022801"/>
    </source>
</evidence>
<dbReference type="PRINTS" id="PR00781">
    <property type="entry name" value="LIPOSIGPTASE"/>
</dbReference>
<comment type="function">
    <text evidence="9 10">This protein specifically catalyzes the removal of signal peptides from prolipoproteins.</text>
</comment>
<proteinExistence type="inferred from homology"/>
<dbReference type="InterPro" id="IPR001872">
    <property type="entry name" value="Peptidase_A8"/>
</dbReference>
<evidence type="ECO:0000256" key="7">
    <source>
        <dbReference type="ARBA" id="ARBA00022989"/>
    </source>
</evidence>
<comment type="caution">
    <text evidence="9">Lacks conserved residue(s) required for the propagation of feature annotation.</text>
</comment>
<dbReference type="KEGG" id="vao:FA707_05300"/>
<comment type="catalytic activity">
    <reaction evidence="9 10">
        <text>Release of signal peptides from bacterial membrane prolipoproteins. Hydrolyzes -Xaa-Yaa-Zaa-|-(S,diacylglyceryl)Cys-, in which Xaa is hydrophobic (preferably Leu), and Yaa (Ala or Ser) and Zaa (Gly or Ala) have small, neutral side chains.</text>
        <dbReference type="EC" id="3.4.23.36"/>
    </reaction>
</comment>
<protein>
    <recommendedName>
        <fullName evidence="9">Lipoprotein signal peptidase</fullName>
        <ecNumber evidence="9">3.4.23.36</ecNumber>
    </recommendedName>
    <alternativeName>
        <fullName evidence="9">Prolipoprotein signal peptidase</fullName>
    </alternativeName>
    <alternativeName>
        <fullName evidence="9">Signal peptidase II</fullName>
        <shortName evidence="9">SPase II</shortName>
    </alternativeName>
</protein>
<dbReference type="UniPathway" id="UPA00665"/>